<feature type="compositionally biased region" description="Low complexity" evidence="12">
    <location>
        <begin position="995"/>
        <end position="1007"/>
    </location>
</feature>
<dbReference type="GO" id="GO:0004222">
    <property type="term" value="F:metalloendopeptidase activity"/>
    <property type="evidence" value="ECO:0007669"/>
    <property type="project" value="TreeGrafter"/>
</dbReference>
<evidence type="ECO:0000256" key="3">
    <source>
        <dbReference type="ARBA" id="ARBA00022525"/>
    </source>
</evidence>
<dbReference type="InterPro" id="IPR013098">
    <property type="entry name" value="Ig_I-set"/>
</dbReference>
<feature type="compositionally biased region" description="Low complexity" evidence="12">
    <location>
        <begin position="883"/>
        <end position="892"/>
    </location>
</feature>
<evidence type="ECO:0000259" key="14">
    <source>
        <dbReference type="PROSITE" id="PS50835"/>
    </source>
</evidence>
<feature type="domain" description="BPTI/Kunitz inhibitor" evidence="13">
    <location>
        <begin position="2143"/>
        <end position="2193"/>
    </location>
</feature>
<dbReference type="Gene3D" id="2.20.100.10">
    <property type="entry name" value="Thrombospondin type-1 (TSP1) repeat"/>
    <property type="match status" value="5"/>
</dbReference>
<feature type="compositionally biased region" description="Low complexity" evidence="12">
    <location>
        <begin position="817"/>
        <end position="852"/>
    </location>
</feature>
<dbReference type="GO" id="GO:0005604">
    <property type="term" value="C:basement membrane"/>
    <property type="evidence" value="ECO:0007669"/>
    <property type="project" value="UniProtKB-SubCell"/>
</dbReference>
<dbReference type="Pfam" id="PF00090">
    <property type="entry name" value="TSP_1"/>
    <property type="match status" value="1"/>
</dbReference>
<dbReference type="Proteomes" id="UP001353858">
    <property type="component" value="Unassembled WGS sequence"/>
</dbReference>
<feature type="compositionally biased region" description="Polar residues" evidence="12">
    <location>
        <begin position="1390"/>
        <end position="1409"/>
    </location>
</feature>
<dbReference type="InterPro" id="IPR045371">
    <property type="entry name" value="ADAMTS_CR_3"/>
</dbReference>
<feature type="domain" description="BPTI/Kunitz inhibitor" evidence="13">
    <location>
        <begin position="2358"/>
        <end position="2408"/>
    </location>
</feature>
<keyword evidence="2" id="KW-0217">Developmental protein</keyword>
<keyword evidence="7" id="KW-0272">Extracellular matrix</keyword>
<dbReference type="SUPFAM" id="SSF82895">
    <property type="entry name" value="TSP-1 type 1 repeat"/>
    <property type="match status" value="6"/>
</dbReference>
<feature type="domain" description="BPTI/Kunitz inhibitor" evidence="13">
    <location>
        <begin position="2417"/>
        <end position="2467"/>
    </location>
</feature>
<feature type="domain" description="PLAC" evidence="15">
    <location>
        <begin position="3069"/>
        <end position="3108"/>
    </location>
</feature>
<dbReference type="InterPro" id="IPR002223">
    <property type="entry name" value="Kunitz_BPTI"/>
</dbReference>
<organism evidence="17 18">
    <name type="scientific">Aquatica leii</name>
    <dbReference type="NCBI Taxonomy" id="1421715"/>
    <lineage>
        <taxon>Eukaryota</taxon>
        <taxon>Metazoa</taxon>
        <taxon>Ecdysozoa</taxon>
        <taxon>Arthropoda</taxon>
        <taxon>Hexapoda</taxon>
        <taxon>Insecta</taxon>
        <taxon>Pterygota</taxon>
        <taxon>Neoptera</taxon>
        <taxon>Endopterygota</taxon>
        <taxon>Coleoptera</taxon>
        <taxon>Polyphaga</taxon>
        <taxon>Elateriformia</taxon>
        <taxon>Elateroidea</taxon>
        <taxon>Lampyridae</taxon>
        <taxon>Luciolinae</taxon>
        <taxon>Aquatica</taxon>
    </lineage>
</organism>
<feature type="compositionally biased region" description="Low complexity" evidence="12">
    <location>
        <begin position="1054"/>
        <end position="1068"/>
    </location>
</feature>
<feature type="compositionally biased region" description="Low complexity" evidence="12">
    <location>
        <begin position="1080"/>
        <end position="1113"/>
    </location>
</feature>
<name>A0AAN7SQY7_9COLE</name>
<dbReference type="PANTHER" id="PTHR13723">
    <property type="entry name" value="ADAMTS A DISINTEGRIN AND METALLOPROTEASE WITH THROMBOSPONDIN MOTIFS PROTEASE"/>
    <property type="match status" value="1"/>
</dbReference>
<dbReference type="GO" id="GO:0004867">
    <property type="term" value="F:serine-type endopeptidase inhibitor activity"/>
    <property type="evidence" value="ECO:0007669"/>
    <property type="project" value="UniProtKB-KW"/>
</dbReference>
<dbReference type="CDD" id="cd22639">
    <property type="entry name" value="Kunitz_papilin_lacunin-like"/>
    <property type="match status" value="1"/>
</dbReference>
<dbReference type="FunFam" id="2.60.120.830:FF:000001">
    <property type="entry name" value="A disintegrin and metalloproteinase with thrombospondin motifs 1"/>
    <property type="match status" value="1"/>
</dbReference>
<feature type="domain" description="Ig-like" evidence="14">
    <location>
        <begin position="2967"/>
        <end position="3058"/>
    </location>
</feature>
<feature type="compositionally biased region" description="Acidic residues" evidence="12">
    <location>
        <begin position="863"/>
        <end position="872"/>
    </location>
</feature>
<feature type="region of interest" description="Disordered" evidence="12">
    <location>
        <begin position="927"/>
        <end position="1232"/>
    </location>
</feature>
<dbReference type="CDD" id="cd00109">
    <property type="entry name" value="Kunitz-type"/>
    <property type="match status" value="6"/>
</dbReference>
<dbReference type="PRINTS" id="PR01857">
    <property type="entry name" value="ADAMTSFAMILY"/>
</dbReference>
<dbReference type="InterPro" id="IPR010909">
    <property type="entry name" value="PLAC"/>
</dbReference>
<keyword evidence="8" id="KW-0722">Serine protease inhibitor</keyword>
<keyword evidence="7" id="KW-0084">Basement membrane</keyword>
<feature type="region of interest" description="Disordered" evidence="12">
    <location>
        <begin position="1646"/>
        <end position="1684"/>
    </location>
</feature>
<comment type="subcellular location">
    <subcellularLocation>
        <location evidence="1">Secreted</location>
        <location evidence="1">Extracellular space</location>
        <location evidence="1">Extracellular matrix</location>
        <location evidence="1">Basement membrane</location>
    </subcellularLocation>
</comment>
<feature type="domain" description="Ig-like" evidence="14">
    <location>
        <begin position="2796"/>
        <end position="2886"/>
    </location>
</feature>
<feature type="domain" description="BPTI/Kunitz inhibitor" evidence="13">
    <location>
        <begin position="2022"/>
        <end position="2072"/>
    </location>
</feature>
<dbReference type="InterPro" id="IPR000884">
    <property type="entry name" value="TSP1_rpt"/>
</dbReference>
<dbReference type="InterPro" id="IPR050439">
    <property type="entry name" value="ADAMTS_ADAMTS-like"/>
</dbReference>
<dbReference type="InterPro" id="IPR003598">
    <property type="entry name" value="Ig_sub2"/>
</dbReference>
<dbReference type="SMART" id="SM00409">
    <property type="entry name" value="IG"/>
    <property type="match status" value="3"/>
</dbReference>
<dbReference type="SMART" id="SM00131">
    <property type="entry name" value="KU"/>
    <property type="match status" value="9"/>
</dbReference>
<feature type="compositionally biased region" description="Low complexity" evidence="12">
    <location>
        <begin position="1293"/>
        <end position="1346"/>
    </location>
</feature>
<dbReference type="PRINTS" id="PR00759">
    <property type="entry name" value="BASICPTASE"/>
</dbReference>
<feature type="domain" description="BPTI/Kunitz inhibitor" evidence="13">
    <location>
        <begin position="2221"/>
        <end position="2271"/>
    </location>
</feature>
<feature type="compositionally biased region" description="Polar residues" evidence="12">
    <location>
        <begin position="1169"/>
        <end position="1189"/>
    </location>
</feature>
<dbReference type="InterPro" id="IPR007110">
    <property type="entry name" value="Ig-like_dom"/>
</dbReference>
<dbReference type="FunFam" id="2.60.40.10:FF:000107">
    <property type="entry name" value="Myosin, light chain kinase a"/>
    <property type="match status" value="1"/>
</dbReference>
<feature type="domain" description="WAP" evidence="16">
    <location>
        <begin position="2629"/>
        <end position="2675"/>
    </location>
</feature>
<feature type="region of interest" description="Disordered" evidence="12">
    <location>
        <begin position="786"/>
        <end position="912"/>
    </location>
</feature>
<dbReference type="CDD" id="cd00096">
    <property type="entry name" value="Ig"/>
    <property type="match status" value="1"/>
</dbReference>
<feature type="domain" description="Ig-like" evidence="14">
    <location>
        <begin position="2701"/>
        <end position="2788"/>
    </location>
</feature>
<dbReference type="InterPro" id="IPR036179">
    <property type="entry name" value="Ig-like_dom_sf"/>
</dbReference>
<feature type="domain" description="BPTI/Kunitz inhibitor" evidence="13">
    <location>
        <begin position="1963"/>
        <end position="2013"/>
    </location>
</feature>
<dbReference type="GO" id="GO:0030198">
    <property type="term" value="P:extracellular matrix organization"/>
    <property type="evidence" value="ECO:0007669"/>
    <property type="project" value="InterPro"/>
</dbReference>
<dbReference type="InterPro" id="IPR008197">
    <property type="entry name" value="WAP_dom"/>
</dbReference>
<feature type="compositionally biased region" description="Acidic residues" evidence="12">
    <location>
        <begin position="935"/>
        <end position="945"/>
    </location>
</feature>
<evidence type="ECO:0000256" key="6">
    <source>
        <dbReference type="ARBA" id="ARBA00022737"/>
    </source>
</evidence>
<dbReference type="PROSITE" id="PS50279">
    <property type="entry name" value="BPTI_KUNITZ_2"/>
    <property type="match status" value="9"/>
</dbReference>
<evidence type="ECO:0000256" key="1">
    <source>
        <dbReference type="ARBA" id="ARBA00004302"/>
    </source>
</evidence>
<evidence type="ECO:0000256" key="9">
    <source>
        <dbReference type="ARBA" id="ARBA00023157"/>
    </source>
</evidence>
<gene>
    <name evidence="17" type="ORF">RN001_001584</name>
</gene>
<dbReference type="InterPro" id="IPR036880">
    <property type="entry name" value="Kunitz_BPTI_sf"/>
</dbReference>
<evidence type="ECO:0000256" key="7">
    <source>
        <dbReference type="ARBA" id="ARBA00022869"/>
    </source>
</evidence>
<dbReference type="SMART" id="SM00209">
    <property type="entry name" value="TSP1"/>
    <property type="match status" value="7"/>
</dbReference>
<dbReference type="Pfam" id="PF05986">
    <property type="entry name" value="ADAMTS_spacer1"/>
    <property type="match status" value="1"/>
</dbReference>
<dbReference type="Pfam" id="PF07679">
    <property type="entry name" value="I-set"/>
    <property type="match status" value="2"/>
</dbReference>
<evidence type="ECO:0000256" key="2">
    <source>
        <dbReference type="ARBA" id="ARBA00022473"/>
    </source>
</evidence>
<evidence type="ECO:0000256" key="12">
    <source>
        <dbReference type="SAM" id="MobiDB-lite"/>
    </source>
</evidence>
<feature type="disulfide bond" evidence="11">
    <location>
        <begin position="74"/>
        <end position="105"/>
    </location>
</feature>
<keyword evidence="6" id="KW-0677">Repeat</keyword>
<dbReference type="PANTHER" id="PTHR13723:SF281">
    <property type="entry name" value="PAPILIN"/>
    <property type="match status" value="1"/>
</dbReference>
<dbReference type="PROSITE" id="PS51390">
    <property type="entry name" value="WAP"/>
    <property type="match status" value="1"/>
</dbReference>
<protein>
    <recommendedName>
        <fullName evidence="19">Papilin</fullName>
    </recommendedName>
</protein>
<reference evidence="18" key="1">
    <citation type="submission" date="2023-01" db="EMBL/GenBank/DDBJ databases">
        <title>Key to firefly adult light organ development and bioluminescence: homeobox transcription factors regulate luciferase expression and transportation to peroxisome.</title>
        <authorList>
            <person name="Fu X."/>
        </authorList>
    </citation>
    <scope>NUCLEOTIDE SEQUENCE [LARGE SCALE GENOMIC DNA]</scope>
</reference>
<dbReference type="Gene3D" id="4.10.410.10">
    <property type="entry name" value="Pancreatic trypsin inhibitor Kunitz domain"/>
    <property type="match status" value="9"/>
</dbReference>
<dbReference type="InterPro" id="IPR013273">
    <property type="entry name" value="ADAMTS/ADAMTS-like"/>
</dbReference>
<evidence type="ECO:0000256" key="11">
    <source>
        <dbReference type="PIRSR" id="PIRSR613273-3"/>
    </source>
</evidence>
<evidence type="ECO:0000259" key="13">
    <source>
        <dbReference type="PROSITE" id="PS50279"/>
    </source>
</evidence>
<evidence type="ECO:0000256" key="4">
    <source>
        <dbReference type="ARBA" id="ARBA00022690"/>
    </source>
</evidence>
<comment type="caution">
    <text evidence="17">The sequence shown here is derived from an EMBL/GenBank/DDBJ whole genome shotgun (WGS) entry which is preliminary data.</text>
</comment>
<dbReference type="Pfam" id="PF19030">
    <property type="entry name" value="TSP1_ADAMTS"/>
    <property type="match status" value="5"/>
</dbReference>
<dbReference type="InterPro" id="IPR003599">
    <property type="entry name" value="Ig_sub"/>
</dbReference>
<keyword evidence="9 11" id="KW-1015">Disulfide bond</keyword>
<dbReference type="SUPFAM" id="SSF48726">
    <property type="entry name" value="Immunoglobulin"/>
    <property type="match status" value="3"/>
</dbReference>
<evidence type="ECO:0000259" key="15">
    <source>
        <dbReference type="PROSITE" id="PS50900"/>
    </source>
</evidence>
<keyword evidence="18" id="KW-1185">Reference proteome</keyword>
<keyword evidence="3" id="KW-0964">Secreted</keyword>
<keyword evidence="5" id="KW-0732">Signal</keyword>
<dbReference type="PROSITE" id="PS50092">
    <property type="entry name" value="TSP1"/>
    <property type="match status" value="5"/>
</dbReference>
<dbReference type="FunFam" id="4.10.410.10:FF:000020">
    <property type="entry name" value="Collagen, type VI, alpha 3"/>
    <property type="match status" value="5"/>
</dbReference>
<evidence type="ECO:0000313" key="18">
    <source>
        <dbReference type="Proteomes" id="UP001353858"/>
    </source>
</evidence>
<dbReference type="FunFam" id="2.20.100.10:FF:000005">
    <property type="entry name" value="ADAM metallopeptidase with thrombospondin type 1 motif 9"/>
    <property type="match status" value="3"/>
</dbReference>
<evidence type="ECO:0008006" key="19">
    <source>
        <dbReference type="Google" id="ProtNLM"/>
    </source>
</evidence>
<dbReference type="SUPFAM" id="SSF57362">
    <property type="entry name" value="BPTI-like"/>
    <property type="match status" value="9"/>
</dbReference>
<dbReference type="PROSITE" id="PS00280">
    <property type="entry name" value="BPTI_KUNITZ_1"/>
    <property type="match status" value="7"/>
</dbReference>
<feature type="compositionally biased region" description="Low complexity" evidence="12">
    <location>
        <begin position="1376"/>
        <end position="1389"/>
    </location>
</feature>
<evidence type="ECO:0000313" key="17">
    <source>
        <dbReference type="EMBL" id="KAK4885313.1"/>
    </source>
</evidence>
<feature type="region of interest" description="Disordered" evidence="12">
    <location>
        <begin position="1246"/>
        <end position="1484"/>
    </location>
</feature>
<dbReference type="Pfam" id="PF08686">
    <property type="entry name" value="PLAC"/>
    <property type="match status" value="1"/>
</dbReference>
<dbReference type="InterPro" id="IPR013783">
    <property type="entry name" value="Ig-like_fold"/>
</dbReference>
<feature type="domain" description="BPTI/Kunitz inhibitor" evidence="13">
    <location>
        <begin position="2278"/>
        <end position="2328"/>
    </location>
</feature>
<feature type="compositionally biased region" description="Polar residues" evidence="12">
    <location>
        <begin position="968"/>
        <end position="983"/>
    </location>
</feature>
<dbReference type="SMART" id="SM00408">
    <property type="entry name" value="IGc2"/>
    <property type="match status" value="3"/>
</dbReference>
<feature type="compositionally biased region" description="Basic and acidic residues" evidence="12">
    <location>
        <begin position="984"/>
        <end position="994"/>
    </location>
</feature>
<dbReference type="InterPro" id="IPR036645">
    <property type="entry name" value="Elafin-like_sf"/>
</dbReference>
<dbReference type="SMART" id="SM00217">
    <property type="entry name" value="WAP"/>
    <property type="match status" value="1"/>
</dbReference>
<evidence type="ECO:0000256" key="8">
    <source>
        <dbReference type="ARBA" id="ARBA00022900"/>
    </source>
</evidence>
<dbReference type="Gene3D" id="2.60.40.10">
    <property type="entry name" value="Immunoglobulins"/>
    <property type="match status" value="3"/>
</dbReference>
<evidence type="ECO:0000259" key="16">
    <source>
        <dbReference type="PROSITE" id="PS51390"/>
    </source>
</evidence>
<feature type="domain" description="BPTI/Kunitz inhibitor" evidence="13">
    <location>
        <begin position="2081"/>
        <end position="2131"/>
    </location>
</feature>
<feature type="disulfide bond" evidence="11">
    <location>
        <begin position="78"/>
        <end position="110"/>
    </location>
</feature>
<feature type="compositionally biased region" description="Low complexity" evidence="12">
    <location>
        <begin position="1651"/>
        <end position="1684"/>
    </location>
</feature>
<feature type="compositionally biased region" description="Polar residues" evidence="12">
    <location>
        <begin position="1455"/>
        <end position="1475"/>
    </location>
</feature>
<proteinExistence type="predicted"/>
<dbReference type="GO" id="GO:0005576">
    <property type="term" value="C:extracellular region"/>
    <property type="evidence" value="ECO:0007669"/>
    <property type="project" value="InterPro"/>
</dbReference>
<keyword evidence="4" id="KW-0646">Protease inhibitor</keyword>
<feature type="compositionally biased region" description="Low complexity" evidence="12">
    <location>
        <begin position="1019"/>
        <end position="1042"/>
    </location>
</feature>
<evidence type="ECO:0000256" key="10">
    <source>
        <dbReference type="ARBA" id="ARBA00023319"/>
    </source>
</evidence>
<feature type="compositionally biased region" description="Low complexity" evidence="12">
    <location>
        <begin position="1190"/>
        <end position="1232"/>
    </location>
</feature>
<evidence type="ECO:0000256" key="5">
    <source>
        <dbReference type="ARBA" id="ARBA00022729"/>
    </source>
</evidence>
<dbReference type="InterPro" id="IPR036383">
    <property type="entry name" value="TSP1_rpt_sf"/>
</dbReference>
<dbReference type="GO" id="GO:0006508">
    <property type="term" value="P:proteolysis"/>
    <property type="evidence" value="ECO:0007669"/>
    <property type="project" value="TreeGrafter"/>
</dbReference>
<feature type="compositionally biased region" description="Low complexity" evidence="12">
    <location>
        <begin position="1246"/>
        <end position="1286"/>
    </location>
</feature>
<feature type="compositionally biased region" description="Polar residues" evidence="12">
    <location>
        <begin position="1352"/>
        <end position="1366"/>
    </location>
</feature>
<feature type="compositionally biased region" description="Low complexity" evidence="12">
    <location>
        <begin position="1410"/>
        <end position="1454"/>
    </location>
</feature>
<feature type="compositionally biased region" description="Polar residues" evidence="12">
    <location>
        <begin position="1116"/>
        <end position="1146"/>
    </location>
</feature>
<feature type="region of interest" description="Disordered" evidence="12">
    <location>
        <begin position="2921"/>
        <end position="2941"/>
    </location>
</feature>
<feature type="domain" description="BPTI/Kunitz inhibitor" evidence="13">
    <location>
        <begin position="2487"/>
        <end position="2538"/>
    </location>
</feature>
<dbReference type="SUPFAM" id="SSF57256">
    <property type="entry name" value="Elafin-like"/>
    <property type="match status" value="1"/>
</dbReference>
<dbReference type="PROSITE" id="PS50835">
    <property type="entry name" value="IG_LIKE"/>
    <property type="match status" value="3"/>
</dbReference>
<feature type="compositionally biased region" description="Acidic residues" evidence="12">
    <location>
        <begin position="1157"/>
        <end position="1168"/>
    </location>
</feature>
<dbReference type="PROSITE" id="PS50900">
    <property type="entry name" value="PLAC"/>
    <property type="match status" value="1"/>
</dbReference>
<dbReference type="Pfam" id="PF19236">
    <property type="entry name" value="ADAMTS_CR_3"/>
    <property type="match status" value="1"/>
</dbReference>
<dbReference type="InterPro" id="IPR020901">
    <property type="entry name" value="Prtase_inh_Kunz-CS"/>
</dbReference>
<keyword evidence="10" id="KW-0393">Immunoglobulin domain</keyword>
<feature type="disulfide bond" evidence="11">
    <location>
        <begin position="89"/>
        <end position="95"/>
    </location>
</feature>
<dbReference type="EMBL" id="JARPUR010000001">
    <property type="protein sequence ID" value="KAK4885313.1"/>
    <property type="molecule type" value="Genomic_DNA"/>
</dbReference>
<dbReference type="Pfam" id="PF13927">
    <property type="entry name" value="Ig_3"/>
    <property type="match status" value="1"/>
</dbReference>
<dbReference type="Gene3D" id="2.60.120.830">
    <property type="match status" value="1"/>
</dbReference>
<sequence>MGILYRRHIRSPLLVFIFITLFHNVLSKHHIRHHRDRFKRQQGANLYLLGSYVTSGGEGPDTGYWSNWSSPTPCSRSCGGGVSTQERTCNPGYYCEGPTKKHFSCNTQDCPDLADFRAQQCAEYDNIPFDGVYYEWIPYTKAPNVCQLNCMPKGEIFYYRHKEQVIDGTPCNDEKYDVCVEGTCQPVGCDRMLGSNESEDQCRICGGDGSKCTTVSDISNLQDLQVGYNDILLIPEGATNILIEEVAESNNYLAVRNRHGHYYLNGNWSIDFPRTLEFAGCKFYYDRYPKGFMAPDSLKCLGPTNELLIIVLLYQNTNVGVRYQYSIPKGILVGDDNETYAWMFDEFSPCSASCGGGVQYRNVTCAGRKTLKPADPSLCDRSNQPESAQRCGDHPCEAKWITLPWEKCKAPCGSNGTQIRQVYCEQVIAHGFASIVDDRYCQNQEKPESEQSCSRGTICAVWHVGPWKPCDRLCGEGREIRKVTCYRKINKRIEVLDESECLDEEEKPETEKLCNLRPCEGIDWVTSEWSGCEDFCGSNNETRRAECATQNGDIYPKELCAYIPLPELQRKCSDTNEKCKRQWYATQWSECSAKCGIGIQTRKVFCATIGEDSIKKIEDSNCDPAKKYNTTRDCTAERDTCPGEWFTGPWSKCSQECGGGEQSRKVMCMKNDVPVTDPSECDVSTEPAQVEICNTQTCEPKNNIIPIETPPGKEPDSISESGKQDLSIDYDYEEEYKEECENGEWVDENKDMINLNDVKNNKAAQLASDSFMYDYEFMLGDDPNRVVEEYDDLGSGDDHTSSQITGSSEYTDEDYSTEGSAESSESTDFTTNKKTTISITTTTKKTKPSNNNEIIPNVGETDVGAEEEDETEPPLITVSTELTDTSGTSTSKDSSETVFSFSTGEPVSSETTISSYTTMTSTISIETVVSTESSAETDDETDYDYSSEHETDSTESSEESNKTKLSEFTTISFISTNDVFSKTTDTKLTSESDSTKTSSATEPTSESSETEPTKESSETEPSGSSETEPTSESSETEPTSESSEAEPTKESSETESSGSSETEVTSKSSETEETDETVETKLSSESTKTEFTSETVDTDFTSESTESELTIESSKPESTSETIETSKYTSTEVASESEQTDLSSESQETKLTSESDLTNESEEIETSDSNETKPTSKTTYTDYRSTETVTFSPISSDSSSDQTSTFISTSETSSTKVESPLTTETELSSTTILTSEETTYTFITELSFSTESQITESTSTIWSSSSVENSSESSSQSKDSSASISTEFSTELTTENDTTKSESSSSTGATERSSTGKSILTTESDTSKFSTDTSLSTSSSDSSITTQERTTETSFLSTSITLETTASLETTDESESISSSEVSSSKSATMLSSETIEASSIGNTETTAISSSSTVGETEMSTESSETSSMPSSETTSTDISLQSSEKTSESTSTDNTVETDFSTSAATGSTRTEATSSELSSISSSTELPSSVFTTVTDIWSSIESTVITESTPYDVWGSTTVSELFTTKKLKKCRKKIKKDCRKSKYGCCIDKITPAQGPFDKNCPIITTCKETKFGCCEDGVSIALGKNLEGCPPPQCAETLFGCCSDNKTAAEGNDNEGCPSACVQSLYGCCEDNITEAQGPKMQGCEETTTESGTTTTEPSTEISTSTLSSGSTTYSSSAYTSDTYTPTTYSSSTYASSIYTSTTLSSLEPSTTKVLSCKDSTYGCCPDGFSSAEGLYFEGCDIFRHNCSDSYFGCCPDRITSATGPKYRGCKMPCEEHIFGCCEDGVTPSHGPYREGCCLVTQYGCCPDNIRPSQGPNLEGCGCQYSPYRCCPDNVTTALGYNNEGCGCQYTQHGCCPDGHTSATGPNFKDCSCTTFQFGCCSDGVTIAQGSQQQGCGCEATEFGCCGDGKTPASGSNHRGCNCDSSEFGCCLDGASEARGDNFEGCTEIPVNLQESCILPKEKGSCRNYTVKWFFDMDYGGCSRFWYGGCGGNANRFKTKEECNTICVEPQGKDRCFLPKVSGQCDGYYPKWYYDSERKTCSQFVYSGCLGNSNNFETREECLQLCTQDAISDPCEQTKDEGPCHGSFIRWYYDKATSSCNRFFYGGCKANSNNFLTEAACQQQCTRFDQKKVKDTCQLPAEIGDCGNYVQRWYYDTTYRHCRPFYYGGCGGNDNNFENEQDCDRRCKIITTTLAPTTIAPFVPVTIGPFKKEFCFMDSDIGPCHNYDPRWHYDRNDGSCKQFMYGGCPGNGNNFYTDTECEEKCGSVQDLCTLPAHVGPCTSEYQRWYYNPTVDACEQFNYGGCLGNANRFYDKYSCELRCQKHRTTTITTTAFTRAPVQIIPTPSELSICFVPVDTGNCSDSIPSYYYDSAAQKCLAFVYTGCGGNANRFTSEEQCERQCGRFRDQDVCKLPRDPGPCRGYLRKFYYDAVYGHCGQFVYGGCEGNGNRFSSQEECENVCVTHEEQKPTLITNETKSVICRLPLDVGPCEGGYYKHYYFDDSRGECAPFIYTGCGGNFNNFKTFQACLDFCKDYVAQTEAPIVTQPGEVAPHPCQHYLDECGTLVCEYGTEAFVDEDNLCTRCRCHDPCREIICGENQQCAVDLNRNRTTFEDPTFIAVCRQIIKEGECPYIRSSGNRCERDCENDAECTLDLKCCATSCGTVCIAPLIQVPAQLITSSPLPAFTRPHTEYYPPKVDDARFQPEISAGEGDYATLDCSVLGNPTPRISWRKGNLIIDGTQPRYRLLLDGSLQIITLHKTDSGIYLCAAENGIGRPLEKQIYLEVTDSVPHATSIVGDSENSHVVASLGAPTTLHCYATGFPFPQVTWFKDDRLVPLHSHQFEIHKDYSLLIHSVQLSNLGIYTCQAYNGIGKAASWSVTVQALGPVYSTRPEDVKYMQYVINAPERHNTTISTTTTTTTTTTSTPTTTTSTTTVAPSTHTTYKLTTHIKHMTTEIKPATPSVPVYVYQVPVKTNITLTHTSFVIGRDISIGCDVEGYPIPLVQWFKDGYLIYPSSSIHISDTHRLTIYKANESDSGEYRCEAANTFSRSFSSITIKVQGSKIQAGCTDNPFFANCQLIVRAHYCIHKYYARFCCKSCTEAGQLPSRNSNLAIGMFPSKTSTNKLGRELAIGGHKQLSANYSHSHKYAYKLWIERYPQECLKNLDGLKKSKR</sequence>
<dbReference type="InterPro" id="IPR010294">
    <property type="entry name" value="ADAMTS_spacer1"/>
</dbReference>
<dbReference type="Pfam" id="PF00014">
    <property type="entry name" value="Kunitz_BPTI"/>
    <property type="match status" value="9"/>
</dbReference>
<accession>A0AAN7SQY7</accession>